<evidence type="ECO:0000313" key="3">
    <source>
        <dbReference type="Proteomes" id="UP000007801"/>
    </source>
</evidence>
<feature type="compositionally biased region" description="Basic and acidic residues" evidence="1">
    <location>
        <begin position="247"/>
        <end position="258"/>
    </location>
</feature>
<organism evidence="2 3">
    <name type="scientific">Drosophila ananassae</name>
    <name type="common">Fruit fly</name>
    <dbReference type="NCBI Taxonomy" id="7217"/>
    <lineage>
        <taxon>Eukaryota</taxon>
        <taxon>Metazoa</taxon>
        <taxon>Ecdysozoa</taxon>
        <taxon>Arthropoda</taxon>
        <taxon>Hexapoda</taxon>
        <taxon>Insecta</taxon>
        <taxon>Pterygota</taxon>
        <taxon>Neoptera</taxon>
        <taxon>Endopterygota</taxon>
        <taxon>Diptera</taxon>
        <taxon>Brachycera</taxon>
        <taxon>Muscomorpha</taxon>
        <taxon>Ephydroidea</taxon>
        <taxon>Drosophilidae</taxon>
        <taxon>Drosophila</taxon>
        <taxon>Sophophora</taxon>
    </lineage>
</organism>
<dbReference type="InParanoid" id="B3LY21"/>
<evidence type="ECO:0000256" key="1">
    <source>
        <dbReference type="SAM" id="MobiDB-lite"/>
    </source>
</evidence>
<feature type="compositionally biased region" description="Acidic residues" evidence="1">
    <location>
        <begin position="39"/>
        <end position="48"/>
    </location>
</feature>
<dbReference type="OMA" id="MHNKHAT"/>
<protein>
    <submittedName>
        <fullName evidence="2">Uncharacterized protein</fullName>
    </submittedName>
</protein>
<feature type="region of interest" description="Disordered" evidence="1">
    <location>
        <begin position="1"/>
        <end position="89"/>
    </location>
</feature>
<dbReference type="OrthoDB" id="7869279at2759"/>
<dbReference type="AlphaFoldDB" id="B3LY21"/>
<feature type="region of interest" description="Disordered" evidence="1">
    <location>
        <begin position="155"/>
        <end position="188"/>
    </location>
</feature>
<feature type="compositionally biased region" description="Basic residues" evidence="1">
    <location>
        <begin position="1"/>
        <end position="11"/>
    </location>
</feature>
<reference evidence="2 3" key="1">
    <citation type="journal article" date="2007" name="Nature">
        <title>Evolution of genes and genomes on the Drosophila phylogeny.</title>
        <authorList>
            <consortium name="Drosophila 12 Genomes Consortium"/>
            <person name="Clark A.G."/>
            <person name="Eisen M.B."/>
            <person name="Smith D.R."/>
            <person name="Bergman C.M."/>
            <person name="Oliver B."/>
            <person name="Markow T.A."/>
            <person name="Kaufman T.C."/>
            <person name="Kellis M."/>
            <person name="Gelbart W."/>
            <person name="Iyer V.N."/>
            <person name="Pollard D.A."/>
            <person name="Sackton T.B."/>
            <person name="Larracuente A.M."/>
            <person name="Singh N.D."/>
            <person name="Abad J.P."/>
            <person name="Abt D.N."/>
            <person name="Adryan B."/>
            <person name="Aguade M."/>
            <person name="Akashi H."/>
            <person name="Anderson W.W."/>
            <person name="Aquadro C.F."/>
            <person name="Ardell D.H."/>
            <person name="Arguello R."/>
            <person name="Artieri C.G."/>
            <person name="Barbash D.A."/>
            <person name="Barker D."/>
            <person name="Barsanti P."/>
            <person name="Batterham P."/>
            <person name="Batzoglou S."/>
            <person name="Begun D."/>
            <person name="Bhutkar A."/>
            <person name="Blanco E."/>
            <person name="Bosak S.A."/>
            <person name="Bradley R.K."/>
            <person name="Brand A.D."/>
            <person name="Brent M.R."/>
            <person name="Brooks A.N."/>
            <person name="Brown R.H."/>
            <person name="Butlin R.K."/>
            <person name="Caggese C."/>
            <person name="Calvi B.R."/>
            <person name="Bernardo de Carvalho A."/>
            <person name="Caspi A."/>
            <person name="Castrezana S."/>
            <person name="Celniker S.E."/>
            <person name="Chang J.L."/>
            <person name="Chapple C."/>
            <person name="Chatterji S."/>
            <person name="Chinwalla A."/>
            <person name="Civetta A."/>
            <person name="Clifton S.W."/>
            <person name="Comeron J.M."/>
            <person name="Costello J.C."/>
            <person name="Coyne J.A."/>
            <person name="Daub J."/>
            <person name="David R.G."/>
            <person name="Delcher A.L."/>
            <person name="Delehaunty K."/>
            <person name="Do C.B."/>
            <person name="Ebling H."/>
            <person name="Edwards K."/>
            <person name="Eickbush T."/>
            <person name="Evans J.D."/>
            <person name="Filipski A."/>
            <person name="Findeiss S."/>
            <person name="Freyhult E."/>
            <person name="Fulton L."/>
            <person name="Fulton R."/>
            <person name="Garcia A.C."/>
            <person name="Gardiner A."/>
            <person name="Garfield D.A."/>
            <person name="Garvin B.E."/>
            <person name="Gibson G."/>
            <person name="Gilbert D."/>
            <person name="Gnerre S."/>
            <person name="Godfrey J."/>
            <person name="Good R."/>
            <person name="Gotea V."/>
            <person name="Gravely B."/>
            <person name="Greenberg A.J."/>
            <person name="Griffiths-Jones S."/>
            <person name="Gross S."/>
            <person name="Guigo R."/>
            <person name="Gustafson E.A."/>
            <person name="Haerty W."/>
            <person name="Hahn M.W."/>
            <person name="Halligan D.L."/>
            <person name="Halpern A.L."/>
            <person name="Halter G.M."/>
            <person name="Han M.V."/>
            <person name="Heger A."/>
            <person name="Hillier L."/>
            <person name="Hinrichs A.S."/>
            <person name="Holmes I."/>
            <person name="Hoskins R.A."/>
            <person name="Hubisz M.J."/>
            <person name="Hultmark D."/>
            <person name="Huntley M.A."/>
            <person name="Jaffe D.B."/>
            <person name="Jagadeeshan S."/>
            <person name="Jeck W.R."/>
            <person name="Johnson J."/>
            <person name="Jones C.D."/>
            <person name="Jordan W.C."/>
            <person name="Karpen G.H."/>
            <person name="Kataoka E."/>
            <person name="Keightley P.D."/>
            <person name="Kheradpour P."/>
            <person name="Kirkness E.F."/>
            <person name="Koerich L.B."/>
            <person name="Kristiansen K."/>
            <person name="Kudrna D."/>
            <person name="Kulathinal R.J."/>
            <person name="Kumar S."/>
            <person name="Kwok R."/>
            <person name="Lander E."/>
            <person name="Langley C.H."/>
            <person name="Lapoint R."/>
            <person name="Lazzaro B.P."/>
            <person name="Lee S.J."/>
            <person name="Levesque L."/>
            <person name="Li R."/>
            <person name="Lin C.F."/>
            <person name="Lin M.F."/>
            <person name="Lindblad-Toh K."/>
            <person name="Llopart A."/>
            <person name="Long M."/>
            <person name="Low L."/>
            <person name="Lozovsky E."/>
            <person name="Lu J."/>
            <person name="Luo M."/>
            <person name="Machado C.A."/>
            <person name="Makalowski W."/>
            <person name="Marzo M."/>
            <person name="Matsuda M."/>
            <person name="Matzkin L."/>
            <person name="McAllister B."/>
            <person name="McBride C.S."/>
            <person name="McKernan B."/>
            <person name="McKernan K."/>
            <person name="Mendez-Lago M."/>
            <person name="Minx P."/>
            <person name="Mollenhauer M.U."/>
            <person name="Montooth K."/>
            <person name="Mount S.M."/>
            <person name="Mu X."/>
            <person name="Myers E."/>
            <person name="Negre B."/>
            <person name="Newfeld S."/>
            <person name="Nielsen R."/>
            <person name="Noor M.A."/>
            <person name="O'Grady P."/>
            <person name="Pachter L."/>
            <person name="Papaceit M."/>
            <person name="Parisi M.J."/>
            <person name="Parisi M."/>
            <person name="Parts L."/>
            <person name="Pedersen J.S."/>
            <person name="Pesole G."/>
            <person name="Phillippy A.M."/>
            <person name="Ponting C.P."/>
            <person name="Pop M."/>
            <person name="Porcelli D."/>
            <person name="Powell J.R."/>
            <person name="Prohaska S."/>
            <person name="Pruitt K."/>
            <person name="Puig M."/>
            <person name="Quesneville H."/>
            <person name="Ram K.R."/>
            <person name="Rand D."/>
            <person name="Rasmussen M.D."/>
            <person name="Reed L.K."/>
            <person name="Reenan R."/>
            <person name="Reily A."/>
            <person name="Remington K.A."/>
            <person name="Rieger T.T."/>
            <person name="Ritchie M.G."/>
            <person name="Robin C."/>
            <person name="Rogers Y.H."/>
            <person name="Rohde C."/>
            <person name="Rozas J."/>
            <person name="Rubenfield M.J."/>
            <person name="Ruiz A."/>
            <person name="Russo S."/>
            <person name="Salzberg S.L."/>
            <person name="Sanchez-Gracia A."/>
            <person name="Saranga D.J."/>
            <person name="Sato H."/>
            <person name="Schaeffer S.W."/>
            <person name="Schatz M.C."/>
            <person name="Schlenke T."/>
            <person name="Schwartz R."/>
            <person name="Segarra C."/>
            <person name="Singh R.S."/>
            <person name="Sirot L."/>
            <person name="Sirota M."/>
            <person name="Sisneros N.B."/>
            <person name="Smith C.D."/>
            <person name="Smith T.F."/>
            <person name="Spieth J."/>
            <person name="Stage D.E."/>
            <person name="Stark A."/>
            <person name="Stephan W."/>
            <person name="Strausberg R.L."/>
            <person name="Strempel S."/>
            <person name="Sturgill D."/>
            <person name="Sutton G."/>
            <person name="Sutton G.G."/>
            <person name="Tao W."/>
            <person name="Teichmann S."/>
            <person name="Tobari Y.N."/>
            <person name="Tomimura Y."/>
            <person name="Tsolas J.M."/>
            <person name="Valente V.L."/>
            <person name="Venter E."/>
            <person name="Venter J.C."/>
            <person name="Vicario S."/>
            <person name="Vieira F.G."/>
            <person name="Vilella A.J."/>
            <person name="Villasante A."/>
            <person name="Walenz B."/>
            <person name="Wang J."/>
            <person name="Wasserman M."/>
            <person name="Watts T."/>
            <person name="Wilson D."/>
            <person name="Wilson R.K."/>
            <person name="Wing R.A."/>
            <person name="Wolfner M.F."/>
            <person name="Wong A."/>
            <person name="Wong G.K."/>
            <person name="Wu C.I."/>
            <person name="Wu G."/>
            <person name="Yamamoto D."/>
            <person name="Yang H.P."/>
            <person name="Yang S.P."/>
            <person name="Yorke J.A."/>
            <person name="Yoshida K."/>
            <person name="Zdobnov E."/>
            <person name="Zhang P."/>
            <person name="Zhang Y."/>
            <person name="Zimin A.V."/>
            <person name="Baldwin J."/>
            <person name="Abdouelleil A."/>
            <person name="Abdulkadir J."/>
            <person name="Abebe A."/>
            <person name="Abera B."/>
            <person name="Abreu J."/>
            <person name="Acer S.C."/>
            <person name="Aftuck L."/>
            <person name="Alexander A."/>
            <person name="An P."/>
            <person name="Anderson E."/>
            <person name="Anderson S."/>
            <person name="Arachi H."/>
            <person name="Azer M."/>
            <person name="Bachantsang P."/>
            <person name="Barry A."/>
            <person name="Bayul T."/>
            <person name="Berlin A."/>
            <person name="Bessette D."/>
            <person name="Bloom T."/>
            <person name="Blye J."/>
            <person name="Boguslavskiy L."/>
            <person name="Bonnet C."/>
            <person name="Boukhgalter B."/>
            <person name="Bourzgui I."/>
            <person name="Brown A."/>
            <person name="Cahill P."/>
            <person name="Channer S."/>
            <person name="Cheshatsang Y."/>
            <person name="Chuda L."/>
            <person name="Citroen M."/>
            <person name="Collymore A."/>
            <person name="Cooke P."/>
            <person name="Costello M."/>
            <person name="D'Aco K."/>
            <person name="Daza R."/>
            <person name="De Haan G."/>
            <person name="DeGray S."/>
            <person name="DeMaso C."/>
            <person name="Dhargay N."/>
            <person name="Dooley K."/>
            <person name="Dooley E."/>
            <person name="Doricent M."/>
            <person name="Dorje P."/>
            <person name="Dorjee K."/>
            <person name="Dupes A."/>
            <person name="Elong R."/>
            <person name="Falk J."/>
            <person name="Farina A."/>
            <person name="Faro S."/>
            <person name="Ferguson D."/>
            <person name="Fisher S."/>
            <person name="Foley C.D."/>
            <person name="Franke A."/>
            <person name="Friedrich D."/>
            <person name="Gadbois L."/>
            <person name="Gearin G."/>
            <person name="Gearin C.R."/>
            <person name="Giannoukos G."/>
            <person name="Goode T."/>
            <person name="Graham J."/>
            <person name="Grandbois E."/>
            <person name="Grewal S."/>
            <person name="Gyaltsen K."/>
            <person name="Hafez N."/>
            <person name="Hagos B."/>
            <person name="Hall J."/>
            <person name="Henson C."/>
            <person name="Hollinger A."/>
            <person name="Honan T."/>
            <person name="Huard M.D."/>
            <person name="Hughes L."/>
            <person name="Hurhula B."/>
            <person name="Husby M.E."/>
            <person name="Kamat A."/>
            <person name="Kanga B."/>
            <person name="Kashin S."/>
            <person name="Khazanovich D."/>
            <person name="Kisner P."/>
            <person name="Lance K."/>
            <person name="Lara M."/>
            <person name="Lee W."/>
            <person name="Lennon N."/>
            <person name="Letendre F."/>
            <person name="LeVine R."/>
            <person name="Lipovsky A."/>
            <person name="Liu X."/>
            <person name="Liu J."/>
            <person name="Liu S."/>
            <person name="Lokyitsang T."/>
            <person name="Lokyitsang Y."/>
            <person name="Lubonja R."/>
            <person name="Lui A."/>
            <person name="MacDonald P."/>
            <person name="Magnisalis V."/>
            <person name="Maru K."/>
            <person name="Matthews C."/>
            <person name="McCusker W."/>
            <person name="McDonough S."/>
            <person name="Mehta T."/>
            <person name="Meldrim J."/>
            <person name="Meneus L."/>
            <person name="Mihai O."/>
            <person name="Mihalev A."/>
            <person name="Mihova T."/>
            <person name="Mittelman R."/>
            <person name="Mlenga V."/>
            <person name="Montmayeur A."/>
            <person name="Mulrain L."/>
            <person name="Navidi A."/>
            <person name="Naylor J."/>
            <person name="Negash T."/>
            <person name="Nguyen T."/>
            <person name="Nguyen N."/>
            <person name="Nicol R."/>
            <person name="Norbu C."/>
            <person name="Norbu N."/>
            <person name="Novod N."/>
            <person name="O'Neill B."/>
            <person name="Osman S."/>
            <person name="Markiewicz E."/>
            <person name="Oyono O.L."/>
            <person name="Patti C."/>
            <person name="Phunkhang P."/>
            <person name="Pierre F."/>
            <person name="Priest M."/>
            <person name="Raghuraman S."/>
            <person name="Rege F."/>
            <person name="Reyes R."/>
            <person name="Rise C."/>
            <person name="Rogov P."/>
            <person name="Ross K."/>
            <person name="Ryan E."/>
            <person name="Settipalli S."/>
            <person name="Shea T."/>
            <person name="Sherpa N."/>
            <person name="Shi L."/>
            <person name="Shih D."/>
            <person name="Sparrow T."/>
            <person name="Spaulding J."/>
            <person name="Stalker J."/>
            <person name="Stange-Thomann N."/>
            <person name="Stavropoulos S."/>
            <person name="Stone C."/>
            <person name="Strader C."/>
            <person name="Tesfaye S."/>
            <person name="Thomson T."/>
            <person name="Thoulutsang Y."/>
            <person name="Thoulutsang D."/>
            <person name="Topham K."/>
            <person name="Topping I."/>
            <person name="Tsamla T."/>
            <person name="Vassiliev H."/>
            <person name="Vo A."/>
            <person name="Wangchuk T."/>
            <person name="Wangdi T."/>
            <person name="Weiand M."/>
            <person name="Wilkinson J."/>
            <person name="Wilson A."/>
            <person name="Yadav S."/>
            <person name="Young G."/>
            <person name="Yu Q."/>
            <person name="Zembek L."/>
            <person name="Zhong D."/>
            <person name="Zimmer A."/>
            <person name="Zwirko Z."/>
            <person name="Jaffe D.B."/>
            <person name="Alvarez P."/>
            <person name="Brockman W."/>
            <person name="Butler J."/>
            <person name="Chin C."/>
            <person name="Gnerre S."/>
            <person name="Grabherr M."/>
            <person name="Kleber M."/>
            <person name="Mauceli E."/>
            <person name="MacCallum I."/>
        </authorList>
    </citation>
    <scope>NUCLEOTIDE SEQUENCE [LARGE SCALE GENOMIC DNA]</scope>
    <source>
        <strain evidence="3">Tucson 14024-0371.13</strain>
    </source>
</reference>
<dbReference type="Proteomes" id="UP000007801">
    <property type="component" value="Unassembled WGS sequence"/>
</dbReference>
<dbReference type="PhylomeDB" id="B3LY21"/>
<proteinExistence type="predicted"/>
<accession>B3LY21</accession>
<dbReference type="KEGG" id="dan:6500994"/>
<feature type="compositionally biased region" description="Basic and acidic residues" evidence="1">
    <location>
        <begin position="158"/>
        <end position="177"/>
    </location>
</feature>
<name>B3LY21_DROAN</name>
<dbReference type="GeneID" id="6500994"/>
<keyword evidence="3" id="KW-1185">Reference proteome</keyword>
<dbReference type="eggNOG" id="ENOG502TC92">
    <property type="taxonomic scope" value="Eukaryota"/>
</dbReference>
<feature type="compositionally biased region" description="Basic and acidic residues" evidence="1">
    <location>
        <begin position="56"/>
        <end position="68"/>
    </location>
</feature>
<sequence>MPKKVITRRQRKAAEAKRKAEEEARQNANAAAASVEREEVVEDAEDSGDGAQNFTSHDEHSQEQHDELLAVETAPPASAPPKMKEFLGKKKFKKLERKIKMGMKCAKSAHKLIAEDCESMPMTDPDKIPPILKKLSSTSRSHNAATLNQILNNTANWYDDKGPTLEAGGEPRPKSEESTVDPNGQEMTPTSVLPLVAKICKQIKSHLNTVLPKRSAFLTKTKGVQKRHHSADSENRELKRFLIEQKELRLGSEQRPDSQEDSCSDSNQTGSCVEVHDKNQQTEGDCYVYYQDAETSTPEDFYEEPLEQEAEPMPPVNVFGNTGYFMLTGTEEQLSQQLADLAARDVVVQSYLLLPPPFMDKVEQQLNDLVANREQLVEKMRSKHGMLAPPRERRQKKSKKHKN</sequence>
<dbReference type="HOGENOM" id="CLU_861280_0_0_1"/>
<feature type="region of interest" description="Disordered" evidence="1">
    <location>
        <begin position="247"/>
        <end position="271"/>
    </location>
</feature>
<feature type="compositionally biased region" description="Basic and acidic residues" evidence="1">
    <location>
        <begin position="12"/>
        <end position="25"/>
    </location>
</feature>
<dbReference type="EMBL" id="CH902617">
    <property type="protein sequence ID" value="EDV42877.1"/>
    <property type="molecule type" value="Genomic_DNA"/>
</dbReference>
<feature type="compositionally biased region" description="Basic residues" evidence="1">
    <location>
        <begin position="393"/>
        <end position="403"/>
    </location>
</feature>
<evidence type="ECO:0000313" key="2">
    <source>
        <dbReference type="EMBL" id="EDV42877.1"/>
    </source>
</evidence>
<gene>
    <name evidence="2" type="primary">Dana\GF18216</name>
    <name evidence="2" type="synonym">dana_GLEANR_19475</name>
    <name evidence="2" type="ORF">GF18216</name>
</gene>
<feature type="region of interest" description="Disordered" evidence="1">
    <location>
        <begin position="379"/>
        <end position="403"/>
    </location>
</feature>